<sequence>MLAGAKEEHRGEYCPAERCGNLTVSNSFWIANEEVGRSCGPLDFQVSCLNDNNPFLLSSGFTAFGIMDIWYEDRNLRVVDVHKEKDFNVSKSSCNFPSRNTSSKLALPFKVNPTNMNLIFYKCTKMVALLEVRYVNASNMFVHAGVRFGETGNYDDYALEGCDAIIVPVMGSSGWANASDYEQLISHGAPSTAPSKPAPASSSSHTPARTIDDRPWRQWKQCALPLVGMLAERLYGYKLVRSAASDAEHASSVETCMRTSPNLSMSILQSLRV</sequence>
<accession>A0A077RUV2</accession>
<dbReference type="HOGENOM" id="CLU_000288_38_6_1"/>
<evidence type="ECO:0000259" key="4">
    <source>
        <dbReference type="Pfam" id="PF13947"/>
    </source>
</evidence>
<dbReference type="PANTHER" id="PTHR33138">
    <property type="entry name" value="OS01G0690200 PROTEIN"/>
    <property type="match status" value="1"/>
</dbReference>
<evidence type="ECO:0000256" key="2">
    <source>
        <dbReference type="ARBA" id="ARBA00022729"/>
    </source>
</evidence>
<dbReference type="EMBL" id="HG670306">
    <property type="protein sequence ID" value="CDM80900.1"/>
    <property type="molecule type" value="Genomic_DNA"/>
</dbReference>
<dbReference type="Pfam" id="PF13947">
    <property type="entry name" value="GUB_WAK_bind"/>
    <property type="match status" value="1"/>
</dbReference>
<dbReference type="AlphaFoldDB" id="A0A077RUV2"/>
<dbReference type="GO" id="GO:0030247">
    <property type="term" value="F:polysaccharide binding"/>
    <property type="evidence" value="ECO:0007669"/>
    <property type="project" value="InterPro"/>
</dbReference>
<feature type="compositionally biased region" description="Low complexity" evidence="3">
    <location>
        <begin position="189"/>
        <end position="208"/>
    </location>
</feature>
<gene>
    <name evidence="5" type="ORF">TRAES_3BF078500080CFD_c1</name>
</gene>
<dbReference type="GO" id="GO:0016020">
    <property type="term" value="C:membrane"/>
    <property type="evidence" value="ECO:0007669"/>
    <property type="project" value="UniProtKB-SubCell"/>
</dbReference>
<dbReference type="PANTHER" id="PTHR33138:SF89">
    <property type="entry name" value="WALL-ASSOCIATED RECEPTOR KINASE GALACTURONAN-BINDING DOMAIN-CONTAINING PROTEIN"/>
    <property type="match status" value="1"/>
</dbReference>
<organism evidence="5">
    <name type="scientific">Triticum aestivum</name>
    <name type="common">Wheat</name>
    <dbReference type="NCBI Taxonomy" id="4565"/>
    <lineage>
        <taxon>Eukaryota</taxon>
        <taxon>Viridiplantae</taxon>
        <taxon>Streptophyta</taxon>
        <taxon>Embryophyta</taxon>
        <taxon>Tracheophyta</taxon>
        <taxon>Spermatophyta</taxon>
        <taxon>Magnoliopsida</taxon>
        <taxon>Liliopsida</taxon>
        <taxon>Poales</taxon>
        <taxon>Poaceae</taxon>
        <taxon>BOP clade</taxon>
        <taxon>Pooideae</taxon>
        <taxon>Triticodae</taxon>
        <taxon>Triticeae</taxon>
        <taxon>Triticinae</taxon>
        <taxon>Triticum</taxon>
    </lineage>
</organism>
<protein>
    <recommendedName>
        <fullName evidence="4">Wall-associated receptor kinase galacturonan-binding domain-containing protein</fullName>
    </recommendedName>
</protein>
<evidence type="ECO:0000256" key="1">
    <source>
        <dbReference type="ARBA" id="ARBA00004167"/>
    </source>
</evidence>
<keyword evidence="2" id="KW-0732">Signal</keyword>
<comment type="subcellular location">
    <subcellularLocation>
        <location evidence="1">Membrane</location>
        <topology evidence="1">Single-pass membrane protein</topology>
    </subcellularLocation>
</comment>
<name>A0A077RUV2_WHEAT</name>
<evidence type="ECO:0000313" key="5">
    <source>
        <dbReference type="EMBL" id="CDM80900.1"/>
    </source>
</evidence>
<feature type="domain" description="Wall-associated receptor kinase galacturonan-binding" evidence="4">
    <location>
        <begin position="14"/>
        <end position="80"/>
    </location>
</feature>
<proteinExistence type="predicted"/>
<dbReference type="InterPro" id="IPR025287">
    <property type="entry name" value="WAK_GUB"/>
</dbReference>
<evidence type="ECO:0000256" key="3">
    <source>
        <dbReference type="SAM" id="MobiDB-lite"/>
    </source>
</evidence>
<feature type="region of interest" description="Disordered" evidence="3">
    <location>
        <begin position="186"/>
        <end position="210"/>
    </location>
</feature>
<reference evidence="5" key="1">
    <citation type="journal article" date="2014" name="Science">
        <title>Structural and functional partitioning of bread wheat chromosome 3B.</title>
        <authorList>
            <person name="Choulet F."/>
            <person name="Alberti A."/>
            <person name="Theil S."/>
            <person name="Glover N."/>
            <person name="Barbe V."/>
            <person name="Daron J."/>
            <person name="Pingault L."/>
            <person name="Sourdille P."/>
            <person name="Couloux A."/>
            <person name="Paux E."/>
            <person name="Leroy P."/>
            <person name="Mangenot S."/>
            <person name="Guilhot N."/>
            <person name="Le Gouis J."/>
            <person name="Balfourier F."/>
            <person name="Alaux M."/>
            <person name="Jamilloux V."/>
            <person name="Poulain J."/>
            <person name="Durand C."/>
            <person name="Bellec A."/>
            <person name="Gaspin C."/>
            <person name="Safar J."/>
            <person name="Dolezel J."/>
            <person name="Rogers J."/>
            <person name="Vandepoele K."/>
            <person name="Aury J.M."/>
            <person name="Mayer K."/>
            <person name="Berges H."/>
            <person name="Quesneville H."/>
            <person name="Wincker P."/>
            <person name="Feuillet C."/>
        </authorList>
    </citation>
    <scope>NUCLEOTIDE SEQUENCE</scope>
</reference>